<dbReference type="STRING" id="409849.ENSPMGP00000026190"/>
<evidence type="ECO:0000313" key="3">
    <source>
        <dbReference type="Proteomes" id="UP000261520"/>
    </source>
</evidence>
<evidence type="ECO:0000313" key="2">
    <source>
        <dbReference type="Ensembl" id="ENSPMGP00000026190.1"/>
    </source>
</evidence>
<dbReference type="Proteomes" id="UP000261520">
    <property type="component" value="Unplaced"/>
</dbReference>
<keyword evidence="1" id="KW-0812">Transmembrane</keyword>
<reference evidence="2" key="2">
    <citation type="submission" date="2025-09" db="UniProtKB">
        <authorList>
            <consortium name="Ensembl"/>
        </authorList>
    </citation>
    <scope>IDENTIFICATION</scope>
</reference>
<keyword evidence="1" id="KW-1133">Transmembrane helix</keyword>
<accession>A0A3B4BB98</accession>
<reference evidence="2" key="1">
    <citation type="submission" date="2025-08" db="UniProtKB">
        <authorList>
            <consortium name="Ensembl"/>
        </authorList>
    </citation>
    <scope>IDENTIFICATION</scope>
</reference>
<organism evidence="2 3">
    <name type="scientific">Periophthalmus magnuspinnatus</name>
    <dbReference type="NCBI Taxonomy" id="409849"/>
    <lineage>
        <taxon>Eukaryota</taxon>
        <taxon>Metazoa</taxon>
        <taxon>Chordata</taxon>
        <taxon>Craniata</taxon>
        <taxon>Vertebrata</taxon>
        <taxon>Euteleostomi</taxon>
        <taxon>Actinopterygii</taxon>
        <taxon>Neopterygii</taxon>
        <taxon>Teleostei</taxon>
        <taxon>Neoteleostei</taxon>
        <taxon>Acanthomorphata</taxon>
        <taxon>Gobiaria</taxon>
        <taxon>Gobiiformes</taxon>
        <taxon>Gobioidei</taxon>
        <taxon>Gobiidae</taxon>
        <taxon>Oxudercinae</taxon>
        <taxon>Periophthalmus</taxon>
    </lineage>
</organism>
<name>A0A3B4BB98_9GOBI</name>
<sequence length="105" mass="11940">MAIIRQLRLLVWKNYLQQKRKILVTLIEILLPLLFSGILIGLRQRVPNSTFPNATVYGSFQVDSLPHPLLHLMQLAYVPHNSSVVRQVAEDVRANLKLPSGKAEM</sequence>
<protein>
    <submittedName>
        <fullName evidence="2">Uncharacterized protein</fullName>
    </submittedName>
</protein>
<dbReference type="AlphaFoldDB" id="A0A3B4BB98"/>
<dbReference type="Ensembl" id="ENSPMGT00000027891.1">
    <property type="protein sequence ID" value="ENSPMGP00000026190.1"/>
    <property type="gene ID" value="ENSPMGG00000021123.1"/>
</dbReference>
<keyword evidence="3" id="KW-1185">Reference proteome</keyword>
<feature type="transmembrane region" description="Helical" evidence="1">
    <location>
        <begin position="21"/>
        <end position="42"/>
    </location>
</feature>
<keyword evidence="1" id="KW-0472">Membrane</keyword>
<proteinExistence type="predicted"/>
<evidence type="ECO:0000256" key="1">
    <source>
        <dbReference type="SAM" id="Phobius"/>
    </source>
</evidence>